<keyword evidence="2" id="KW-1185">Reference proteome</keyword>
<name>A0A420VJL4_9BACI</name>
<accession>A0A420VJL4</accession>
<sequence length="54" mass="6691">MLDKVPYRVLLPGWIREEARDKEEFKRLVLEYMKRYPDYRVKKVIGDFAICERK</sequence>
<comment type="caution">
    <text evidence="1">The sequence shown here is derived from an EMBL/GenBank/DDBJ whole genome shotgun (WGS) entry which is preliminary data.</text>
</comment>
<evidence type="ECO:0000313" key="1">
    <source>
        <dbReference type="EMBL" id="RKO63533.1"/>
    </source>
</evidence>
<evidence type="ECO:0000313" key="2">
    <source>
        <dbReference type="Proteomes" id="UP000286235"/>
    </source>
</evidence>
<organism evidence="1 2">
    <name type="scientific">Caldibacillus debilis GB1</name>
    <dbReference type="NCBI Taxonomy" id="1339248"/>
    <lineage>
        <taxon>Bacteria</taxon>
        <taxon>Bacillati</taxon>
        <taxon>Bacillota</taxon>
        <taxon>Bacilli</taxon>
        <taxon>Bacillales</taxon>
        <taxon>Bacillaceae</taxon>
        <taxon>Caldibacillus</taxon>
    </lineage>
</organism>
<reference evidence="1 2" key="1">
    <citation type="submission" date="2013-12" db="EMBL/GenBank/DDBJ databases">
        <title>Genome and proteome characterization of Caldibacillus debilis GB1 derived from a cellulolytic aero-tolerant co-culture.</title>
        <authorList>
            <person name="Wushke S.T."/>
            <person name="Zhang X."/>
            <person name="Fristensky B."/>
            <person name="Wilkins J.A."/>
            <person name="Levin D.B."/>
            <person name="Sparling R."/>
        </authorList>
    </citation>
    <scope>NUCLEOTIDE SEQUENCE [LARGE SCALE GENOMIC DNA]</scope>
    <source>
        <strain evidence="1 2">GB1</strain>
    </source>
</reference>
<dbReference type="AlphaFoldDB" id="A0A420VJL4"/>
<protein>
    <submittedName>
        <fullName evidence="1">Uncharacterized protein</fullName>
    </submittedName>
</protein>
<dbReference type="RefSeq" id="WP_183041494.1">
    <property type="nucleotide sequence ID" value="NZ_AZRV01000006.1"/>
</dbReference>
<dbReference type="Proteomes" id="UP000286235">
    <property type="component" value="Unassembled WGS sequence"/>
</dbReference>
<proteinExistence type="predicted"/>
<gene>
    <name evidence="1" type="ORF">Cdeb_02796</name>
</gene>
<dbReference type="EMBL" id="AZRV01000006">
    <property type="protein sequence ID" value="RKO63533.1"/>
    <property type="molecule type" value="Genomic_DNA"/>
</dbReference>